<keyword evidence="2" id="KW-0472">Membrane</keyword>
<protein>
    <submittedName>
        <fullName evidence="3">Uncharacterized protein</fullName>
    </submittedName>
</protein>
<proteinExistence type="predicted"/>
<accession>A0A1H5K1U8</accession>
<organism evidence="3 5">
    <name type="scientific">Streptomyces misionensis</name>
    <dbReference type="NCBI Taxonomy" id="67331"/>
    <lineage>
        <taxon>Bacteria</taxon>
        <taxon>Bacillati</taxon>
        <taxon>Actinomycetota</taxon>
        <taxon>Actinomycetes</taxon>
        <taxon>Kitasatosporales</taxon>
        <taxon>Streptomycetaceae</taxon>
        <taxon>Streptomyces</taxon>
    </lineage>
</organism>
<evidence type="ECO:0000313" key="4">
    <source>
        <dbReference type="EMBL" id="SEE59726.1"/>
    </source>
</evidence>
<evidence type="ECO:0000313" key="5">
    <source>
        <dbReference type="Proteomes" id="UP000182375"/>
    </source>
</evidence>
<dbReference type="STRING" id="67331.SAMN04490357_7653"/>
<dbReference type="EMBL" id="FNTD01000005">
    <property type="protein sequence ID" value="SEE59726.1"/>
    <property type="molecule type" value="Genomic_DNA"/>
</dbReference>
<dbReference type="AlphaFoldDB" id="A0A1H5K1U8"/>
<gene>
    <name evidence="3" type="ORF">SAMN04490357_7653</name>
    <name evidence="4" type="ORF">SAMN04490357_7710</name>
</gene>
<feature type="transmembrane region" description="Helical" evidence="2">
    <location>
        <begin position="6"/>
        <end position="31"/>
    </location>
</feature>
<evidence type="ECO:0000256" key="1">
    <source>
        <dbReference type="SAM" id="MobiDB-lite"/>
    </source>
</evidence>
<keyword evidence="2" id="KW-0812">Transmembrane</keyword>
<dbReference type="EMBL" id="FNTD01000005">
    <property type="protein sequence ID" value="SEE58554.1"/>
    <property type="molecule type" value="Genomic_DNA"/>
</dbReference>
<sequence length="59" mass="6366">MTKTTVLAALYDFVLHDVVGNVIAGLVLLAGTTGWQRIRTRQQACRTPPSAIESDEPPS</sequence>
<dbReference type="Proteomes" id="UP000182375">
    <property type="component" value="Unassembled WGS sequence"/>
</dbReference>
<feature type="region of interest" description="Disordered" evidence="1">
    <location>
        <begin position="40"/>
        <end position="59"/>
    </location>
</feature>
<dbReference type="GeneID" id="95516653"/>
<evidence type="ECO:0000256" key="2">
    <source>
        <dbReference type="SAM" id="Phobius"/>
    </source>
</evidence>
<reference evidence="3 5" key="1">
    <citation type="submission" date="2016-10" db="EMBL/GenBank/DDBJ databases">
        <authorList>
            <person name="de Groot N.N."/>
        </authorList>
    </citation>
    <scope>NUCLEOTIDE SEQUENCE [LARGE SCALE GENOMIC DNA]</scope>
    <source>
        <strain evidence="3 5">DSM 40306</strain>
    </source>
</reference>
<evidence type="ECO:0000313" key="3">
    <source>
        <dbReference type="EMBL" id="SEE58554.1"/>
    </source>
</evidence>
<dbReference type="RefSeq" id="WP_074996382.1">
    <property type="nucleotide sequence ID" value="NZ_FNTD01000005.1"/>
</dbReference>
<name>A0A1H5K1U8_9ACTN</name>
<keyword evidence="2" id="KW-1133">Transmembrane helix</keyword>